<evidence type="ECO:0000256" key="2">
    <source>
        <dbReference type="ARBA" id="ARBA00022630"/>
    </source>
</evidence>
<evidence type="ECO:0000256" key="3">
    <source>
        <dbReference type="ARBA" id="ARBA00038054"/>
    </source>
</evidence>
<dbReference type="AlphaFoldDB" id="A0A9D2PNN2"/>
<name>A0A9D2PNN2_9FIRM</name>
<dbReference type="Gene3D" id="2.30.110.10">
    <property type="entry name" value="Electron Transport, Fmn-binding Protein, Chain A"/>
    <property type="match status" value="1"/>
</dbReference>
<dbReference type="PANTHER" id="PTHR43567:SF1">
    <property type="entry name" value="FLAVOREDOXIN"/>
    <property type="match status" value="1"/>
</dbReference>
<organism evidence="5 6">
    <name type="scientific">Candidatus Blautia merdavium</name>
    <dbReference type="NCBI Taxonomy" id="2838494"/>
    <lineage>
        <taxon>Bacteria</taxon>
        <taxon>Bacillati</taxon>
        <taxon>Bacillota</taxon>
        <taxon>Clostridia</taxon>
        <taxon>Lachnospirales</taxon>
        <taxon>Lachnospiraceae</taxon>
        <taxon>Blautia</taxon>
    </lineage>
</organism>
<comment type="caution">
    <text evidence="5">The sequence shown here is derived from an EMBL/GenBank/DDBJ whole genome shotgun (WGS) entry which is preliminary data.</text>
</comment>
<sequence length="214" mass="24573">MKYNYYATPENMKHLEAWGFNWLEFVTSIPVPMFLVTSYKSNGKANACMQSWASFTTGDKGTRFFAILSSVNKNGHLYKTIMEEKCAVINFMSADLYDTSMKTIKNNQFEVDEIVEAGLTSVPADKVNAPMIEECFLNLECEFLWEKEIVPNDDHAMICLEIVNVHIDEQHLDNRIEEKGIIYNIHHPINPEKYNGKAHDYVGIVKPIMDVGEY</sequence>
<gene>
    <name evidence="5" type="ORF">H9753_11750</name>
</gene>
<dbReference type="InterPro" id="IPR002563">
    <property type="entry name" value="Flavin_Rdtase-like_dom"/>
</dbReference>
<dbReference type="Proteomes" id="UP000823886">
    <property type="component" value="Unassembled WGS sequence"/>
</dbReference>
<comment type="cofactor">
    <cofactor evidence="1">
        <name>FMN</name>
        <dbReference type="ChEBI" id="CHEBI:58210"/>
    </cofactor>
</comment>
<evidence type="ECO:0000256" key="1">
    <source>
        <dbReference type="ARBA" id="ARBA00001917"/>
    </source>
</evidence>
<reference evidence="5" key="1">
    <citation type="journal article" date="2021" name="PeerJ">
        <title>Extensive microbial diversity within the chicken gut microbiome revealed by metagenomics and culture.</title>
        <authorList>
            <person name="Gilroy R."/>
            <person name="Ravi A."/>
            <person name="Getino M."/>
            <person name="Pursley I."/>
            <person name="Horton D.L."/>
            <person name="Alikhan N.F."/>
            <person name="Baker D."/>
            <person name="Gharbi K."/>
            <person name="Hall N."/>
            <person name="Watson M."/>
            <person name="Adriaenssens E.M."/>
            <person name="Foster-Nyarko E."/>
            <person name="Jarju S."/>
            <person name="Secka A."/>
            <person name="Antonio M."/>
            <person name="Oren A."/>
            <person name="Chaudhuri R.R."/>
            <person name="La Ragione R."/>
            <person name="Hildebrand F."/>
            <person name="Pallen M.J."/>
        </authorList>
    </citation>
    <scope>NUCLEOTIDE SEQUENCE</scope>
    <source>
        <strain evidence="5">ChiBcec2-3848</strain>
    </source>
</reference>
<evidence type="ECO:0000313" key="5">
    <source>
        <dbReference type="EMBL" id="HJC64274.1"/>
    </source>
</evidence>
<accession>A0A9D2PNN2</accession>
<dbReference type="SUPFAM" id="SSF50475">
    <property type="entry name" value="FMN-binding split barrel"/>
    <property type="match status" value="1"/>
</dbReference>
<dbReference type="GO" id="GO:0016646">
    <property type="term" value="F:oxidoreductase activity, acting on the CH-NH group of donors, NAD or NADP as acceptor"/>
    <property type="evidence" value="ECO:0007669"/>
    <property type="project" value="UniProtKB-ARBA"/>
</dbReference>
<keyword evidence="2" id="KW-0285">Flavoprotein</keyword>
<dbReference type="InterPro" id="IPR012349">
    <property type="entry name" value="Split_barrel_FMN-bd"/>
</dbReference>
<dbReference type="InterPro" id="IPR052174">
    <property type="entry name" value="Flavoredoxin"/>
</dbReference>
<comment type="similarity">
    <text evidence="3">Belongs to the flavoredoxin family.</text>
</comment>
<dbReference type="PANTHER" id="PTHR43567">
    <property type="entry name" value="FLAVOREDOXIN-RELATED-RELATED"/>
    <property type="match status" value="1"/>
</dbReference>
<dbReference type="Pfam" id="PF01613">
    <property type="entry name" value="Flavin_Reduct"/>
    <property type="match status" value="1"/>
</dbReference>
<dbReference type="GO" id="GO:0010181">
    <property type="term" value="F:FMN binding"/>
    <property type="evidence" value="ECO:0007669"/>
    <property type="project" value="InterPro"/>
</dbReference>
<evidence type="ECO:0000259" key="4">
    <source>
        <dbReference type="Pfam" id="PF01613"/>
    </source>
</evidence>
<feature type="domain" description="Flavin reductase like" evidence="4">
    <location>
        <begin position="28"/>
        <end position="172"/>
    </location>
</feature>
<protein>
    <submittedName>
        <fullName evidence="5">Flavin reductase family protein</fullName>
    </submittedName>
</protein>
<evidence type="ECO:0000313" key="6">
    <source>
        <dbReference type="Proteomes" id="UP000823886"/>
    </source>
</evidence>
<reference evidence="5" key="2">
    <citation type="submission" date="2021-04" db="EMBL/GenBank/DDBJ databases">
        <authorList>
            <person name="Gilroy R."/>
        </authorList>
    </citation>
    <scope>NUCLEOTIDE SEQUENCE</scope>
    <source>
        <strain evidence="5">ChiBcec2-3848</strain>
    </source>
</reference>
<dbReference type="EMBL" id="DWVZ01000153">
    <property type="protein sequence ID" value="HJC64274.1"/>
    <property type="molecule type" value="Genomic_DNA"/>
</dbReference>
<proteinExistence type="inferred from homology"/>